<dbReference type="KEGG" id="rga:RGR602_PC00951"/>
<dbReference type="RefSeq" id="WP_040115282.1">
    <property type="nucleotide sequence ID" value="NZ_CP006880.1"/>
</dbReference>
<accession>A0A0B4XAI0</accession>
<dbReference type="EMBL" id="CP006880">
    <property type="protein sequence ID" value="AJD44984.1"/>
    <property type="molecule type" value="Genomic_DNA"/>
</dbReference>
<keyword evidence="1" id="KW-0614">Plasmid</keyword>
<organism evidence="1 2">
    <name type="scientific">Rhizobium gallicum bv. gallicum R602sp</name>
    <dbReference type="NCBI Taxonomy" id="1041138"/>
    <lineage>
        <taxon>Bacteria</taxon>
        <taxon>Pseudomonadati</taxon>
        <taxon>Pseudomonadota</taxon>
        <taxon>Alphaproteobacteria</taxon>
        <taxon>Hyphomicrobiales</taxon>
        <taxon>Rhizobiaceae</taxon>
        <taxon>Rhizobium/Agrobacterium group</taxon>
        <taxon>Rhizobium</taxon>
    </lineage>
</organism>
<evidence type="ECO:0000313" key="1">
    <source>
        <dbReference type="EMBL" id="AJD44984.1"/>
    </source>
</evidence>
<proteinExistence type="predicted"/>
<geneLocation type="plasmid" evidence="1 2">
    <name>pRgalR602c</name>
</geneLocation>
<name>A0A0B4XAI0_9HYPH</name>
<keyword evidence="2" id="KW-1185">Reference proteome</keyword>
<reference evidence="1 2" key="1">
    <citation type="submission" date="2013-11" db="EMBL/GenBank/DDBJ databases">
        <title>Complete genome sequence of Rhizobium gallicum bv. gallicum R602.</title>
        <authorList>
            <person name="Bustos P."/>
            <person name="Santamaria R.I."/>
            <person name="Lozano L."/>
            <person name="Acosta J.L."/>
            <person name="Ormeno-Orrillo E."/>
            <person name="Rogel M.A."/>
            <person name="Romero D."/>
            <person name="Cevallos M.A."/>
            <person name="Martinez-Romero E."/>
            <person name="Gonzalez V."/>
        </authorList>
    </citation>
    <scope>NUCLEOTIDE SEQUENCE [LARGE SCALE GENOMIC DNA]</scope>
    <source>
        <strain evidence="1 2">R602</strain>
        <plasmid evidence="1 2">pRgalR602c</plasmid>
    </source>
</reference>
<protein>
    <submittedName>
        <fullName evidence="1">Uncharacterized protein</fullName>
    </submittedName>
</protein>
<evidence type="ECO:0000313" key="2">
    <source>
        <dbReference type="Proteomes" id="UP000031368"/>
    </source>
</evidence>
<dbReference type="HOGENOM" id="CLU_202589_0_0_5"/>
<dbReference type="AlphaFoldDB" id="A0A0B4XAI0"/>
<sequence length="72" mass="8309">MIDTTRHTAESLFRRAAPEGSNAAKLQDIRARQILKMRERRPVERQQRLENRTRSANIVTLSARKELTHGAV</sequence>
<dbReference type="Proteomes" id="UP000031368">
    <property type="component" value="Plasmid pRgalR602c"/>
</dbReference>
<gene>
    <name evidence="1" type="ORF">RGR602_PC00951</name>
</gene>